<accession>A0A9P6C138</accession>
<dbReference type="OrthoDB" id="2851338at2759"/>
<evidence type="ECO:0000313" key="1">
    <source>
        <dbReference type="EMBL" id="KAF9448026.1"/>
    </source>
</evidence>
<dbReference type="Proteomes" id="UP000807342">
    <property type="component" value="Unassembled WGS sequence"/>
</dbReference>
<organism evidence="1 2">
    <name type="scientific">Macrolepiota fuliginosa MF-IS2</name>
    <dbReference type="NCBI Taxonomy" id="1400762"/>
    <lineage>
        <taxon>Eukaryota</taxon>
        <taxon>Fungi</taxon>
        <taxon>Dikarya</taxon>
        <taxon>Basidiomycota</taxon>
        <taxon>Agaricomycotina</taxon>
        <taxon>Agaricomycetes</taxon>
        <taxon>Agaricomycetidae</taxon>
        <taxon>Agaricales</taxon>
        <taxon>Agaricineae</taxon>
        <taxon>Agaricaceae</taxon>
        <taxon>Macrolepiota</taxon>
    </lineage>
</organism>
<gene>
    <name evidence="1" type="ORF">P691DRAFT_705737</name>
</gene>
<evidence type="ECO:0000313" key="2">
    <source>
        <dbReference type="Proteomes" id="UP000807342"/>
    </source>
</evidence>
<name>A0A9P6C138_9AGAR</name>
<dbReference type="AlphaFoldDB" id="A0A9P6C138"/>
<comment type="caution">
    <text evidence="1">The sequence shown here is derived from an EMBL/GenBank/DDBJ whole genome shotgun (WGS) entry which is preliminary data.</text>
</comment>
<dbReference type="EMBL" id="MU151176">
    <property type="protein sequence ID" value="KAF9448026.1"/>
    <property type="molecule type" value="Genomic_DNA"/>
</dbReference>
<proteinExistence type="predicted"/>
<keyword evidence="2" id="KW-1185">Reference proteome</keyword>
<sequence length="238" mass="27341">MSTAPSKPQAQSIILVLSQHDPDENPSQIDDWHYKQTTRISSTIPHTQALTAMRFKAADSRTPEWLAVYDVVSTDAVDTAQYPRLLGNTGEVNGPTAPRLPILQYQAYTLIRESVAKPYALPARYLLVVGWSIPAHLDEEYNRWYDDEHMTEVAWTPGWIRGRRYKLVESQDIGQKPGAPTCNYLILFEWEDDHYWQYIERKDHTPWTKRIMAAAGGVKVRRYELYGDSTVERLGSTN</sequence>
<reference evidence="1" key="1">
    <citation type="submission" date="2020-11" db="EMBL/GenBank/DDBJ databases">
        <authorList>
            <consortium name="DOE Joint Genome Institute"/>
            <person name="Ahrendt S."/>
            <person name="Riley R."/>
            <person name="Andreopoulos W."/>
            <person name="Labutti K."/>
            <person name="Pangilinan J."/>
            <person name="Ruiz-Duenas F.J."/>
            <person name="Barrasa J.M."/>
            <person name="Sanchez-Garcia M."/>
            <person name="Camarero S."/>
            <person name="Miyauchi S."/>
            <person name="Serrano A."/>
            <person name="Linde D."/>
            <person name="Babiker R."/>
            <person name="Drula E."/>
            <person name="Ayuso-Fernandez I."/>
            <person name="Pacheco R."/>
            <person name="Padilla G."/>
            <person name="Ferreira P."/>
            <person name="Barriuso J."/>
            <person name="Kellner H."/>
            <person name="Castanera R."/>
            <person name="Alfaro M."/>
            <person name="Ramirez L."/>
            <person name="Pisabarro A.G."/>
            <person name="Kuo A."/>
            <person name="Tritt A."/>
            <person name="Lipzen A."/>
            <person name="He G."/>
            <person name="Yan M."/>
            <person name="Ng V."/>
            <person name="Cullen D."/>
            <person name="Martin F."/>
            <person name="Rosso M.-N."/>
            <person name="Henrissat B."/>
            <person name="Hibbett D."/>
            <person name="Martinez A.T."/>
            <person name="Grigoriev I.V."/>
        </authorList>
    </citation>
    <scope>NUCLEOTIDE SEQUENCE</scope>
    <source>
        <strain evidence="1">MF-IS2</strain>
    </source>
</reference>
<protein>
    <submittedName>
        <fullName evidence="1">Uncharacterized protein</fullName>
    </submittedName>
</protein>